<comment type="caution">
    <text evidence="2">The sequence shown here is derived from an EMBL/GenBank/DDBJ whole genome shotgun (WGS) entry which is preliminary data.</text>
</comment>
<gene>
    <name evidence="2" type="ORF">GCM10009839_19890</name>
</gene>
<feature type="transmembrane region" description="Helical" evidence="1">
    <location>
        <begin position="193"/>
        <end position="211"/>
    </location>
</feature>
<keyword evidence="3" id="KW-1185">Reference proteome</keyword>
<evidence type="ECO:0000313" key="2">
    <source>
        <dbReference type="EMBL" id="GAA2022483.1"/>
    </source>
</evidence>
<evidence type="ECO:0000256" key="1">
    <source>
        <dbReference type="SAM" id="Phobius"/>
    </source>
</evidence>
<dbReference type="EMBL" id="BAAAQN010000008">
    <property type="protein sequence ID" value="GAA2022483.1"/>
    <property type="molecule type" value="Genomic_DNA"/>
</dbReference>
<accession>A0ABN2TVX9</accession>
<sequence>MTDRQTPPAAPRRGGPVIGVLSQRAGRGWLLAAIALAFCSYGGLIALPSLVGPHPSLLLALRPTPEVLVLVGHRVSPLMTFAIALPARLLVHIVYFHLGRFYGEPILLLLRPGRAGLRLLRHAWSKTILLASVLLYQTTPADVSLGILRTRLRIFLPVLILGTAASTAALIAAGRGLTDLAAPATHWVTRHGPAATVALAVLVAIQAPLIGRSWYRRSRSLAAPPSDT</sequence>
<keyword evidence="1" id="KW-0472">Membrane</keyword>
<keyword evidence="1" id="KW-1133">Transmembrane helix</keyword>
<protein>
    <submittedName>
        <fullName evidence="2">Uncharacterized protein</fullName>
    </submittedName>
</protein>
<organism evidence="2 3">
    <name type="scientific">Catenulispora yoronensis</name>
    <dbReference type="NCBI Taxonomy" id="450799"/>
    <lineage>
        <taxon>Bacteria</taxon>
        <taxon>Bacillati</taxon>
        <taxon>Actinomycetota</taxon>
        <taxon>Actinomycetes</taxon>
        <taxon>Catenulisporales</taxon>
        <taxon>Catenulisporaceae</taxon>
        <taxon>Catenulispora</taxon>
    </lineage>
</organism>
<feature type="transmembrane region" description="Helical" evidence="1">
    <location>
        <begin position="29"/>
        <end position="51"/>
    </location>
</feature>
<proteinExistence type="predicted"/>
<feature type="transmembrane region" description="Helical" evidence="1">
    <location>
        <begin position="78"/>
        <end position="98"/>
    </location>
</feature>
<keyword evidence="1" id="KW-0812">Transmembrane</keyword>
<reference evidence="2 3" key="1">
    <citation type="journal article" date="2019" name="Int. J. Syst. Evol. Microbiol.">
        <title>The Global Catalogue of Microorganisms (GCM) 10K type strain sequencing project: providing services to taxonomists for standard genome sequencing and annotation.</title>
        <authorList>
            <consortium name="The Broad Institute Genomics Platform"/>
            <consortium name="The Broad Institute Genome Sequencing Center for Infectious Disease"/>
            <person name="Wu L."/>
            <person name="Ma J."/>
        </authorList>
    </citation>
    <scope>NUCLEOTIDE SEQUENCE [LARGE SCALE GENOMIC DNA]</scope>
    <source>
        <strain evidence="2 3">JCM 16014</strain>
    </source>
</reference>
<feature type="transmembrane region" description="Helical" evidence="1">
    <location>
        <begin position="154"/>
        <end position="173"/>
    </location>
</feature>
<name>A0ABN2TVX9_9ACTN</name>
<evidence type="ECO:0000313" key="3">
    <source>
        <dbReference type="Proteomes" id="UP001500751"/>
    </source>
</evidence>
<dbReference type="Proteomes" id="UP001500751">
    <property type="component" value="Unassembled WGS sequence"/>
</dbReference>